<dbReference type="PROSITE" id="PS50127">
    <property type="entry name" value="UBC_2"/>
    <property type="match status" value="1"/>
</dbReference>
<organism evidence="7 8">
    <name type="scientific">Sarcophilus harrisii</name>
    <name type="common">Tasmanian devil</name>
    <name type="synonym">Sarcophilus laniarius</name>
    <dbReference type="NCBI Taxonomy" id="9305"/>
    <lineage>
        <taxon>Eukaryota</taxon>
        <taxon>Metazoa</taxon>
        <taxon>Chordata</taxon>
        <taxon>Craniata</taxon>
        <taxon>Vertebrata</taxon>
        <taxon>Euteleostomi</taxon>
        <taxon>Mammalia</taxon>
        <taxon>Metatheria</taxon>
        <taxon>Dasyuromorphia</taxon>
        <taxon>Dasyuridae</taxon>
        <taxon>Sarcophilus</taxon>
    </lineage>
</organism>
<evidence type="ECO:0000256" key="3">
    <source>
        <dbReference type="PROSITE-ProRule" id="PRU10133"/>
    </source>
</evidence>
<dbReference type="RefSeq" id="XP_031824838.1">
    <property type="nucleotide sequence ID" value="XM_031968978.1"/>
</dbReference>
<dbReference type="FunCoup" id="A0A7N4UXD6">
    <property type="interactions" value="177"/>
</dbReference>
<proteinExistence type="inferred from homology"/>
<feature type="domain" description="UBC core" evidence="6">
    <location>
        <begin position="4"/>
        <end position="153"/>
    </location>
</feature>
<dbReference type="KEGG" id="shr:111720670"/>
<dbReference type="GeneTree" id="ENSGT00940000162256"/>
<dbReference type="GeneID" id="111720670"/>
<comment type="similarity">
    <text evidence="4">Belongs to the ubiquitin-conjugating enzyme family.</text>
</comment>
<dbReference type="InParanoid" id="A0A7N4UXD6"/>
<dbReference type="PANTHER" id="PTHR24067">
    <property type="entry name" value="UBIQUITIN-CONJUGATING ENZYME E2"/>
    <property type="match status" value="1"/>
</dbReference>
<feature type="compositionally biased region" description="Basic and acidic residues" evidence="5">
    <location>
        <begin position="289"/>
        <end position="301"/>
    </location>
</feature>
<dbReference type="Gene3D" id="3.10.110.10">
    <property type="entry name" value="Ubiquitin Conjugating Enzyme"/>
    <property type="match status" value="1"/>
</dbReference>
<dbReference type="SUPFAM" id="SSF54495">
    <property type="entry name" value="UBC-like"/>
    <property type="match status" value="1"/>
</dbReference>
<keyword evidence="1" id="KW-0808">Transferase</keyword>
<dbReference type="PROSITE" id="PS00183">
    <property type="entry name" value="UBC_1"/>
    <property type="match status" value="1"/>
</dbReference>
<keyword evidence="2 4" id="KW-0833">Ubl conjugation pathway</keyword>
<dbReference type="SMART" id="SM00212">
    <property type="entry name" value="UBCc"/>
    <property type="match status" value="1"/>
</dbReference>
<dbReference type="OrthoDB" id="9978460at2759"/>
<keyword evidence="4" id="KW-0547">Nucleotide-binding</keyword>
<dbReference type="InterPro" id="IPR000608">
    <property type="entry name" value="UBC"/>
</dbReference>
<protein>
    <submittedName>
        <fullName evidence="7">Ubiquitin conjugating enzyme E2 U</fullName>
    </submittedName>
</protein>
<reference evidence="7 8" key="1">
    <citation type="journal article" date="2011" name="Proc. Natl. Acad. Sci. U.S.A.">
        <title>Genetic diversity and population structure of the endangered marsupial Sarcophilus harrisii (Tasmanian devil).</title>
        <authorList>
            <person name="Miller W."/>
            <person name="Hayes V.M."/>
            <person name="Ratan A."/>
            <person name="Petersen D.C."/>
            <person name="Wittekindt N.E."/>
            <person name="Miller J."/>
            <person name="Walenz B."/>
            <person name="Knight J."/>
            <person name="Qi J."/>
            <person name="Zhao F."/>
            <person name="Wang Q."/>
            <person name="Bedoya-Reina O.C."/>
            <person name="Katiyar N."/>
            <person name="Tomsho L.P."/>
            <person name="Kasson L.M."/>
            <person name="Hardie R.A."/>
            <person name="Woodbridge P."/>
            <person name="Tindall E.A."/>
            <person name="Bertelsen M.F."/>
            <person name="Dixon D."/>
            <person name="Pyecroft S."/>
            <person name="Helgen K.M."/>
            <person name="Lesk A.M."/>
            <person name="Pringle T.H."/>
            <person name="Patterson N."/>
            <person name="Zhang Y."/>
            <person name="Kreiss A."/>
            <person name="Woods G.M."/>
            <person name="Jones M.E."/>
            <person name="Schuster S.C."/>
        </authorList>
    </citation>
    <scope>NUCLEOTIDE SEQUENCE [LARGE SCALE GENOMIC DNA]</scope>
</reference>
<dbReference type="AlphaFoldDB" id="A0A7N4UXD6"/>
<dbReference type="InterPro" id="IPR023313">
    <property type="entry name" value="UBQ-conjugating_AS"/>
</dbReference>
<dbReference type="InterPro" id="IPR016135">
    <property type="entry name" value="UBQ-conjugating_enzyme/RWD"/>
</dbReference>
<gene>
    <name evidence="7" type="primary">UBE2U</name>
</gene>
<evidence type="ECO:0000259" key="6">
    <source>
        <dbReference type="PROSITE" id="PS50127"/>
    </source>
</evidence>
<evidence type="ECO:0000256" key="5">
    <source>
        <dbReference type="SAM" id="MobiDB-lite"/>
    </source>
</evidence>
<dbReference type="Ensembl" id="ENSSHAT00000039535.1">
    <property type="protein sequence ID" value="ENSSHAP00000023453.1"/>
    <property type="gene ID" value="ENSSHAG00000024628.1"/>
</dbReference>
<evidence type="ECO:0000313" key="7">
    <source>
        <dbReference type="Ensembl" id="ENSSHAP00000023453.1"/>
    </source>
</evidence>
<feature type="active site" description="Glycyl thioester intermediate" evidence="3">
    <location>
        <position position="89"/>
    </location>
</feature>
<keyword evidence="8" id="KW-1185">Reference proteome</keyword>
<dbReference type="Pfam" id="PF00179">
    <property type="entry name" value="UQ_con"/>
    <property type="match status" value="1"/>
</dbReference>
<sequence>MHCRSYYLLEKEFMELQEQELFGITVTPLTDDLLKWIAEIEGLKDTDWEGFTFPLILQFSVKYNIVPPVVTFSCIPFHPNVDPVSGRPCIDFLDNPDLWDKNYTLSSILLSIQVMLSNPTVNNAVNSEAAKMMMESNKLFREIALKSIYESYNLDEETEEEEETSVSIELVEGTISPLCEKTVKGVSFDEYYRTWSGIATSQTANCFKIPVSHDITGSYQKWKKSHIKPDWDAKFHSVMARIARENRLPSKLDRSFIQSIKNAQYNASETNMNLMDLESKGEDDAESWNSKEKKNKSSKESDDMDEAWENEVENLVAWTNKLNATTLED</sequence>
<name>A0A7N4UXD6_SARHA</name>
<dbReference type="GO" id="GO:0016740">
    <property type="term" value="F:transferase activity"/>
    <property type="evidence" value="ECO:0007669"/>
    <property type="project" value="UniProtKB-KW"/>
</dbReference>
<dbReference type="Proteomes" id="UP000007648">
    <property type="component" value="Unassembled WGS sequence"/>
</dbReference>
<accession>A0A7N4UXD6</accession>
<evidence type="ECO:0000256" key="1">
    <source>
        <dbReference type="ARBA" id="ARBA00022679"/>
    </source>
</evidence>
<evidence type="ECO:0000313" key="8">
    <source>
        <dbReference type="Proteomes" id="UP000007648"/>
    </source>
</evidence>
<keyword evidence="4" id="KW-0067">ATP-binding</keyword>
<evidence type="ECO:0000256" key="2">
    <source>
        <dbReference type="ARBA" id="ARBA00022786"/>
    </source>
</evidence>
<dbReference type="CTD" id="148581"/>
<feature type="region of interest" description="Disordered" evidence="5">
    <location>
        <begin position="279"/>
        <end position="310"/>
    </location>
</feature>
<reference evidence="7" key="3">
    <citation type="submission" date="2025-09" db="UniProtKB">
        <authorList>
            <consortium name="Ensembl"/>
        </authorList>
    </citation>
    <scope>IDENTIFICATION</scope>
</reference>
<dbReference type="InterPro" id="IPR050113">
    <property type="entry name" value="Ub_conjugating_enzyme"/>
</dbReference>
<evidence type="ECO:0000256" key="4">
    <source>
        <dbReference type="RuleBase" id="RU362109"/>
    </source>
</evidence>
<dbReference type="CDD" id="cd23806">
    <property type="entry name" value="UBCc_UBE2U"/>
    <property type="match status" value="1"/>
</dbReference>
<reference evidence="7" key="2">
    <citation type="submission" date="2025-08" db="UniProtKB">
        <authorList>
            <consortium name="Ensembl"/>
        </authorList>
    </citation>
    <scope>IDENTIFICATION</scope>
</reference>
<dbReference type="GO" id="GO:0005524">
    <property type="term" value="F:ATP binding"/>
    <property type="evidence" value="ECO:0007669"/>
    <property type="project" value="UniProtKB-UniRule"/>
</dbReference>